<dbReference type="InterPro" id="IPR011611">
    <property type="entry name" value="PfkB_dom"/>
</dbReference>
<evidence type="ECO:0000313" key="5">
    <source>
        <dbReference type="EMBL" id="OGG05366.1"/>
    </source>
</evidence>
<evidence type="ECO:0000256" key="1">
    <source>
        <dbReference type="ARBA" id="ARBA00010688"/>
    </source>
</evidence>
<dbReference type="PROSITE" id="PS00584">
    <property type="entry name" value="PFKB_KINASES_2"/>
    <property type="match status" value="1"/>
</dbReference>
<proteinExistence type="inferred from homology"/>
<dbReference type="InterPro" id="IPR029056">
    <property type="entry name" value="Ribokinase-like"/>
</dbReference>
<keyword evidence="2" id="KW-0808">Transferase</keyword>
<evidence type="ECO:0000313" key="6">
    <source>
        <dbReference type="Proteomes" id="UP000179129"/>
    </source>
</evidence>
<dbReference type="EMBL" id="MFIX01000059">
    <property type="protein sequence ID" value="OGG05366.1"/>
    <property type="molecule type" value="Genomic_DNA"/>
</dbReference>
<dbReference type="InterPro" id="IPR050306">
    <property type="entry name" value="PfkB_Carbo_kinase"/>
</dbReference>
<evidence type="ECO:0000259" key="4">
    <source>
        <dbReference type="Pfam" id="PF00294"/>
    </source>
</evidence>
<dbReference type="CDD" id="cd01167">
    <property type="entry name" value="bac_FRK"/>
    <property type="match status" value="1"/>
</dbReference>
<dbReference type="PANTHER" id="PTHR43085">
    <property type="entry name" value="HEXOKINASE FAMILY MEMBER"/>
    <property type="match status" value="1"/>
</dbReference>
<dbReference type="Gene3D" id="3.40.1190.20">
    <property type="match status" value="1"/>
</dbReference>
<dbReference type="STRING" id="1817867.A3F83_12210"/>
<sequence length="318" mass="34238">MRKRHPQHTVISFGEILWDIFPEQIVLGGAPLNLACRVHSLGEHAVIASRLGRDQLGNHAFALATSLGVNTSCVQWDERYPTGTVNVNFSPAGEPDFLIVPEVAYDYIEVSDQLLGLCSKAAVFCFGTLAQRSEKAGKTLAALLEAAAGSLKFLDINLRKDCFSERTIRWSLEKADILKLNAEEVRTVSSMLFGEELEVDRFSRKAVEKFSLQCCLVTLGAGGVLAAERAGKLIYLPGYAVEVADTVGAGDAFSAGFIHARLEGKDLAHCCELGNLLGALAAGKKGATAPISEEEIAGLRTGGRNRLRHPGLERFAVV</sequence>
<dbReference type="Pfam" id="PF00294">
    <property type="entry name" value="PfkB"/>
    <property type="match status" value="1"/>
</dbReference>
<dbReference type="GO" id="GO:0016301">
    <property type="term" value="F:kinase activity"/>
    <property type="evidence" value="ECO:0007669"/>
    <property type="project" value="UniProtKB-KW"/>
</dbReference>
<feature type="domain" description="Carbohydrate kinase PfkB" evidence="4">
    <location>
        <begin position="26"/>
        <end position="292"/>
    </location>
</feature>
<comment type="similarity">
    <text evidence="1">Belongs to the carbohydrate kinase PfkB family.</text>
</comment>
<keyword evidence="3" id="KW-0418">Kinase</keyword>
<protein>
    <recommendedName>
        <fullName evidence="4">Carbohydrate kinase PfkB domain-containing protein</fullName>
    </recommendedName>
</protein>
<accession>A0A1F5YZ04</accession>
<comment type="caution">
    <text evidence="5">The sequence shown here is derived from an EMBL/GenBank/DDBJ whole genome shotgun (WGS) entry which is preliminary data.</text>
</comment>
<organism evidence="5 6">
    <name type="scientific">Candidatus Glassbacteria bacterium RIFCSPLOWO2_12_FULL_58_11</name>
    <dbReference type="NCBI Taxonomy" id="1817867"/>
    <lineage>
        <taxon>Bacteria</taxon>
        <taxon>Candidatus Glassiibacteriota</taxon>
    </lineage>
</organism>
<evidence type="ECO:0000256" key="2">
    <source>
        <dbReference type="ARBA" id="ARBA00022679"/>
    </source>
</evidence>
<dbReference type="SUPFAM" id="SSF53613">
    <property type="entry name" value="Ribokinase-like"/>
    <property type="match status" value="1"/>
</dbReference>
<evidence type="ECO:0000256" key="3">
    <source>
        <dbReference type="ARBA" id="ARBA00022777"/>
    </source>
</evidence>
<dbReference type="PANTHER" id="PTHR43085:SF57">
    <property type="entry name" value="CARBOHYDRATE KINASE PFKB DOMAIN-CONTAINING PROTEIN"/>
    <property type="match status" value="1"/>
</dbReference>
<gene>
    <name evidence="5" type="ORF">A3F83_12210</name>
</gene>
<dbReference type="AlphaFoldDB" id="A0A1F5YZ04"/>
<name>A0A1F5YZ04_9BACT</name>
<reference evidence="5 6" key="1">
    <citation type="journal article" date="2016" name="Nat. Commun.">
        <title>Thousands of microbial genomes shed light on interconnected biogeochemical processes in an aquifer system.</title>
        <authorList>
            <person name="Anantharaman K."/>
            <person name="Brown C.T."/>
            <person name="Hug L.A."/>
            <person name="Sharon I."/>
            <person name="Castelle C.J."/>
            <person name="Probst A.J."/>
            <person name="Thomas B.C."/>
            <person name="Singh A."/>
            <person name="Wilkins M.J."/>
            <person name="Karaoz U."/>
            <person name="Brodie E.L."/>
            <person name="Williams K.H."/>
            <person name="Hubbard S.S."/>
            <person name="Banfield J.F."/>
        </authorList>
    </citation>
    <scope>NUCLEOTIDE SEQUENCE [LARGE SCALE GENOMIC DNA]</scope>
</reference>
<dbReference type="InterPro" id="IPR002173">
    <property type="entry name" value="Carboh/pur_kinase_PfkB_CS"/>
</dbReference>
<dbReference type="Proteomes" id="UP000179129">
    <property type="component" value="Unassembled WGS sequence"/>
</dbReference>